<comment type="caution">
    <text evidence="2">The sequence shown here is derived from an EMBL/GenBank/DDBJ whole genome shotgun (WGS) entry which is preliminary data.</text>
</comment>
<accession>A0ABT4L6N0</accession>
<dbReference type="EMBL" id="JAPWGM010000002">
    <property type="protein sequence ID" value="MCZ4243586.1"/>
    <property type="molecule type" value="Genomic_DNA"/>
</dbReference>
<evidence type="ECO:0000313" key="2">
    <source>
        <dbReference type="EMBL" id="MCZ4243586.1"/>
    </source>
</evidence>
<keyword evidence="1" id="KW-1133">Transmembrane helix</keyword>
<reference evidence="2" key="1">
    <citation type="submission" date="2022-12" db="EMBL/GenBank/DDBJ databases">
        <title>Genome sequence of HCMS5-2.</title>
        <authorList>
            <person name="Woo H."/>
        </authorList>
    </citation>
    <scope>NUCLEOTIDE SEQUENCE</scope>
    <source>
        <strain evidence="2">HCMS5-2</strain>
    </source>
</reference>
<evidence type="ECO:0000256" key="1">
    <source>
        <dbReference type="SAM" id="Phobius"/>
    </source>
</evidence>
<proteinExistence type="predicted"/>
<dbReference type="Proteomes" id="UP001144347">
    <property type="component" value="Unassembled WGS sequence"/>
</dbReference>
<sequence>MENNQKISTGKNQFKQKNVFLIVGVIAIVALALYFMTLTKEKSLTTAKNNVQNTIQKTNIISDSMSTKKVLTNDMDYEPHERDEPYTESYIIEPVKSGTVTFKFGDKIYVDNHRSNSQEVVFYLNDPQKDVSDLRWYTINASTVIPNYQFDEYRKNFSLPSFASLDMKTKKLLLSENYSEGINYTITQNTDRAKRTICYGDFDADGKNDLAIILDNNEKQCSRLLIICTNVVTNEKYLAFSENYSDEIKIHALKKRTRIMMNRESLTSTPVDGIMMYGEDVKLAIIYNKQLQQFKTYYQE</sequence>
<evidence type="ECO:0008006" key="4">
    <source>
        <dbReference type="Google" id="ProtNLM"/>
    </source>
</evidence>
<keyword evidence="1" id="KW-0472">Membrane</keyword>
<dbReference type="RefSeq" id="WP_269426666.1">
    <property type="nucleotide sequence ID" value="NZ_JAPWGM010000002.1"/>
</dbReference>
<keyword evidence="3" id="KW-1185">Reference proteome</keyword>
<evidence type="ECO:0000313" key="3">
    <source>
        <dbReference type="Proteomes" id="UP001144347"/>
    </source>
</evidence>
<feature type="transmembrane region" description="Helical" evidence="1">
    <location>
        <begin position="20"/>
        <end position="38"/>
    </location>
</feature>
<keyword evidence="1" id="KW-0812">Transmembrane</keyword>
<protein>
    <recommendedName>
        <fullName evidence="4">VCBS repeat-containing protein</fullName>
    </recommendedName>
</protein>
<gene>
    <name evidence="2" type="ORF">O0955_06160</name>
</gene>
<name>A0ABT4L6N0_9SPHI</name>
<organism evidence="2 3">
    <name type="scientific">Pedobacter punctiformis</name>
    <dbReference type="NCBI Taxonomy" id="3004097"/>
    <lineage>
        <taxon>Bacteria</taxon>
        <taxon>Pseudomonadati</taxon>
        <taxon>Bacteroidota</taxon>
        <taxon>Sphingobacteriia</taxon>
        <taxon>Sphingobacteriales</taxon>
        <taxon>Sphingobacteriaceae</taxon>
        <taxon>Pedobacter</taxon>
    </lineage>
</organism>